<dbReference type="RefSeq" id="XP_045144032.1">
    <property type="nucleotide sequence ID" value="XM_045288097.1"/>
</dbReference>
<name>A0AC55CX07_ECHTE</name>
<evidence type="ECO:0000313" key="1">
    <source>
        <dbReference type="Proteomes" id="UP000694863"/>
    </source>
</evidence>
<evidence type="ECO:0000313" key="2">
    <source>
        <dbReference type="RefSeq" id="XP_045144032.1"/>
    </source>
</evidence>
<gene>
    <name evidence="2" type="primary">CUNH14orf180</name>
</gene>
<protein>
    <submittedName>
        <fullName evidence="2">Nutritionally-regulated adipose and cardiac enriched protein homolog isoform X1</fullName>
    </submittedName>
</protein>
<reference evidence="2" key="1">
    <citation type="submission" date="2025-08" db="UniProtKB">
        <authorList>
            <consortium name="RefSeq"/>
        </authorList>
    </citation>
    <scope>IDENTIFICATION</scope>
</reference>
<sequence>MPGLSPWTMCQEMKTLERPLSPNCPPEMRRRAKRDRETSTSMPGLRPEQESRRALPPSILRRSQPEASSSAKGPRRGRKRVRFREPPEAAVHCVPCRDLPATTRVPARPMRPTPRGGSSLLLWLALCVLLAVALGLCCGHTKPVALALQDLRARAVVLALRLQHAASTCWQRLLQL</sequence>
<accession>A0AC55CX07</accession>
<organism evidence="1 2">
    <name type="scientific">Echinops telfairi</name>
    <name type="common">Lesser hedgehog tenrec</name>
    <dbReference type="NCBI Taxonomy" id="9371"/>
    <lineage>
        <taxon>Eukaryota</taxon>
        <taxon>Metazoa</taxon>
        <taxon>Chordata</taxon>
        <taxon>Craniata</taxon>
        <taxon>Vertebrata</taxon>
        <taxon>Euteleostomi</taxon>
        <taxon>Mammalia</taxon>
        <taxon>Eutheria</taxon>
        <taxon>Afrotheria</taxon>
        <taxon>Tenrecidae</taxon>
        <taxon>Tenrecinae</taxon>
        <taxon>Echinops</taxon>
    </lineage>
</organism>
<dbReference type="Proteomes" id="UP000694863">
    <property type="component" value="Unplaced"/>
</dbReference>
<keyword evidence="1" id="KW-1185">Reference proteome</keyword>
<proteinExistence type="predicted"/>